<organism evidence="2 3">
    <name type="scientific">Amycolatopsis panacis</name>
    <dbReference type="NCBI Taxonomy" id="2340917"/>
    <lineage>
        <taxon>Bacteria</taxon>
        <taxon>Bacillati</taxon>
        <taxon>Actinomycetota</taxon>
        <taxon>Actinomycetes</taxon>
        <taxon>Pseudonocardiales</taxon>
        <taxon>Pseudonocardiaceae</taxon>
        <taxon>Amycolatopsis</taxon>
    </lineage>
</organism>
<evidence type="ECO:0000313" key="3">
    <source>
        <dbReference type="Proteomes" id="UP000285112"/>
    </source>
</evidence>
<dbReference type="AlphaFoldDB" id="A0A419IB67"/>
<evidence type="ECO:0000313" key="2">
    <source>
        <dbReference type="EMBL" id="RJQ91190.1"/>
    </source>
</evidence>
<comment type="caution">
    <text evidence="2">The sequence shown here is derived from an EMBL/GenBank/DDBJ whole genome shotgun (WGS) entry which is preliminary data.</text>
</comment>
<dbReference type="InterPro" id="IPR007712">
    <property type="entry name" value="RelE/ParE_toxin"/>
</dbReference>
<evidence type="ECO:0000256" key="1">
    <source>
        <dbReference type="ARBA" id="ARBA00022649"/>
    </source>
</evidence>
<reference evidence="2 3" key="1">
    <citation type="submission" date="2018-09" db="EMBL/GenBank/DDBJ databases">
        <title>YIM PH 21725 draft genome.</title>
        <authorList>
            <person name="Miao C."/>
        </authorList>
    </citation>
    <scope>NUCLEOTIDE SEQUENCE [LARGE SCALE GENOMIC DNA]</scope>
    <source>
        <strain evidence="3">YIM PH21725</strain>
    </source>
</reference>
<dbReference type="SUPFAM" id="SSF143011">
    <property type="entry name" value="RelE-like"/>
    <property type="match status" value="1"/>
</dbReference>
<accession>A0A419IB67</accession>
<dbReference type="InterPro" id="IPR035093">
    <property type="entry name" value="RelE/ParE_toxin_dom_sf"/>
</dbReference>
<keyword evidence="3" id="KW-1185">Reference proteome</keyword>
<sequence>MSLMTTKMTVTRVRGLTDLARVLLLPEAEDDIAELDKPTRVLVFKALKKLQTSPEQRGAPLGSSLTTFRKLYVNNRQYRIVYRVDEDGTVAVIWVIASRVDAACYDLATARLALYGGGQSSAALHSLVEQVFGPAQS</sequence>
<dbReference type="Gene3D" id="3.30.2310.20">
    <property type="entry name" value="RelE-like"/>
    <property type="match status" value="1"/>
</dbReference>
<name>A0A419IB67_9PSEU</name>
<protein>
    <submittedName>
        <fullName evidence="2">Type II toxin-antitoxin system RelE/ParE family toxin</fullName>
    </submittedName>
</protein>
<gene>
    <name evidence="2" type="ORF">D5S19_01580</name>
</gene>
<proteinExistence type="predicted"/>
<dbReference type="Pfam" id="PF05016">
    <property type="entry name" value="ParE_toxin"/>
    <property type="match status" value="1"/>
</dbReference>
<dbReference type="Proteomes" id="UP000285112">
    <property type="component" value="Unassembled WGS sequence"/>
</dbReference>
<dbReference type="EMBL" id="QZFV01000021">
    <property type="protein sequence ID" value="RJQ91190.1"/>
    <property type="molecule type" value="Genomic_DNA"/>
</dbReference>
<keyword evidence="1" id="KW-1277">Toxin-antitoxin system</keyword>